<evidence type="ECO:0008006" key="3">
    <source>
        <dbReference type="Google" id="ProtNLM"/>
    </source>
</evidence>
<reference evidence="1 2" key="1">
    <citation type="submission" date="2021-01" db="EMBL/GenBank/DDBJ databases">
        <title>Genomic Encyclopedia of Type Strains, Phase IV (KMG-IV): sequencing the most valuable type-strain genomes for metagenomic binning, comparative biology and taxonomic classification.</title>
        <authorList>
            <person name="Goeker M."/>
        </authorList>
    </citation>
    <scope>NUCLEOTIDE SEQUENCE [LARGE SCALE GENOMIC DNA]</scope>
    <source>
        <strain evidence="1 2">DSM 23711</strain>
    </source>
</reference>
<gene>
    <name evidence="1" type="ORF">JOC48_001227</name>
</gene>
<accession>A0ABS2MY27</accession>
<dbReference type="SUPFAM" id="SSF53187">
    <property type="entry name" value="Zn-dependent exopeptidases"/>
    <property type="match status" value="1"/>
</dbReference>
<name>A0ABS2MY27_9BACI</name>
<organism evidence="1 2">
    <name type="scientific">Aquibacillus albus</name>
    <dbReference type="NCBI Taxonomy" id="1168171"/>
    <lineage>
        <taxon>Bacteria</taxon>
        <taxon>Bacillati</taxon>
        <taxon>Bacillota</taxon>
        <taxon>Bacilli</taxon>
        <taxon>Bacillales</taxon>
        <taxon>Bacillaceae</taxon>
        <taxon>Aquibacillus</taxon>
    </lineage>
</organism>
<evidence type="ECO:0000313" key="1">
    <source>
        <dbReference type="EMBL" id="MBM7570749.1"/>
    </source>
</evidence>
<dbReference type="Proteomes" id="UP001296943">
    <property type="component" value="Unassembled WGS sequence"/>
</dbReference>
<comment type="caution">
    <text evidence="1">The sequence shown here is derived from an EMBL/GenBank/DDBJ whole genome shotgun (WGS) entry which is preliminary data.</text>
</comment>
<keyword evidence="2" id="KW-1185">Reference proteome</keyword>
<sequence length="287" mass="32708">MFILPMILLAWSSFFFDETTFVSDKPEIYQYSETIESSMHLKKILPTESETENEMLNKRDDMETLEALFMDKKAFREKILSYEDTFANNSYNGKVDAEQPFTYQNGEIPILISAPHTTKHIREGKIKDADIYTGSIALFLSELTGTHLLYTTGLSDDANYIQNGKYKEELTKVVEENNIQYVIDIHGAAKSRPFDIDLGTVHGKSLDSQTVSQIKSVFFEKGIANVLENGVFAASTSGTITNYSFNELQTQAVQIEINRKYRDPRNDLDSFYSLLQSLVEIVNHLEQ</sequence>
<protein>
    <recommendedName>
        <fullName evidence="3">Stage II sporulation protein P</fullName>
    </recommendedName>
</protein>
<proteinExistence type="predicted"/>
<dbReference type="Gene3D" id="3.40.630.40">
    <property type="entry name" value="Zn-dependent exopeptidases"/>
    <property type="match status" value="1"/>
</dbReference>
<dbReference type="RefSeq" id="WP_204498169.1">
    <property type="nucleotide sequence ID" value="NZ_JAFBDR010000005.1"/>
</dbReference>
<dbReference type="EMBL" id="JAFBDR010000005">
    <property type="protein sequence ID" value="MBM7570749.1"/>
    <property type="molecule type" value="Genomic_DNA"/>
</dbReference>
<evidence type="ECO:0000313" key="2">
    <source>
        <dbReference type="Proteomes" id="UP001296943"/>
    </source>
</evidence>